<evidence type="ECO:0000256" key="13">
    <source>
        <dbReference type="SAM" id="SignalP"/>
    </source>
</evidence>
<dbReference type="PANTHER" id="PTHR43847:SF1">
    <property type="entry name" value="BLL3993 PROTEIN"/>
    <property type="match status" value="1"/>
</dbReference>
<dbReference type="PANTHER" id="PTHR43847">
    <property type="entry name" value="BLL3993 PROTEIN"/>
    <property type="match status" value="1"/>
</dbReference>
<dbReference type="STRING" id="1314674.A0A0D7AVD7"/>
<keyword evidence="11" id="KW-1208">Phospholipid metabolism</keyword>
<protein>
    <submittedName>
        <fullName evidence="14">Uncharacterized protein</fullName>
    </submittedName>
</protein>
<evidence type="ECO:0000313" key="15">
    <source>
        <dbReference type="Proteomes" id="UP000054007"/>
    </source>
</evidence>
<evidence type="ECO:0000256" key="7">
    <source>
        <dbReference type="ARBA" id="ARBA00022989"/>
    </source>
</evidence>
<keyword evidence="7 12" id="KW-1133">Transmembrane helix</keyword>
<dbReference type="EMBL" id="KN880793">
    <property type="protein sequence ID" value="KIY62348.1"/>
    <property type="molecule type" value="Genomic_DNA"/>
</dbReference>
<dbReference type="InterPro" id="IPR052527">
    <property type="entry name" value="Metal_cation-efflux_comp"/>
</dbReference>
<comment type="subcellular location">
    <subcellularLocation>
        <location evidence="1">Endomembrane system</location>
        <topology evidence="1">Multi-pass membrane protein</topology>
    </subcellularLocation>
</comment>
<keyword evidence="9 12" id="KW-0472">Membrane</keyword>
<evidence type="ECO:0000256" key="9">
    <source>
        <dbReference type="ARBA" id="ARBA00023136"/>
    </source>
</evidence>
<keyword evidence="8" id="KW-0443">Lipid metabolism</keyword>
<keyword evidence="4" id="KW-0949">S-adenosyl-L-methionine</keyword>
<dbReference type="GO" id="GO:0032259">
    <property type="term" value="P:methylation"/>
    <property type="evidence" value="ECO:0007669"/>
    <property type="project" value="UniProtKB-KW"/>
</dbReference>
<dbReference type="InterPro" id="IPR007318">
    <property type="entry name" value="Phopholipid_MeTrfase"/>
</dbReference>
<sequence>MIATVSSLSLWSTILLLTKVTLVASETIGMKVSTTPPNPPPKKEHQLAPSLRETFVRQLMVGGPLFMRTAYLIGGIGEILALIAYTAPQWEYTPAILRIISFSPAFSPDLLYHNPLSILGTLLVIIGSMLRWWCYRVLGQHFTFELSVLKDHKLITRGPYGTVRHPSYTGGLLTVFGAMLSRGCHGSWLRESGVLGTWWGASITAVWIFLACGMGIGASARVKEEDRFLKREFGDKWDEWASQVRYRLIPGVL</sequence>
<accession>A0A0D7AVD7</accession>
<name>A0A0D7AVD7_9AGAR</name>
<keyword evidence="10" id="KW-0594">Phospholipid biosynthesis</keyword>
<evidence type="ECO:0000256" key="6">
    <source>
        <dbReference type="ARBA" id="ARBA00022824"/>
    </source>
</evidence>
<organism evidence="14 15">
    <name type="scientific">Cylindrobasidium torrendii FP15055 ss-10</name>
    <dbReference type="NCBI Taxonomy" id="1314674"/>
    <lineage>
        <taxon>Eukaryota</taxon>
        <taxon>Fungi</taxon>
        <taxon>Dikarya</taxon>
        <taxon>Basidiomycota</taxon>
        <taxon>Agaricomycotina</taxon>
        <taxon>Agaricomycetes</taxon>
        <taxon>Agaricomycetidae</taxon>
        <taxon>Agaricales</taxon>
        <taxon>Marasmiineae</taxon>
        <taxon>Physalacriaceae</taxon>
        <taxon>Cylindrobasidium</taxon>
    </lineage>
</organism>
<evidence type="ECO:0000256" key="4">
    <source>
        <dbReference type="ARBA" id="ARBA00022691"/>
    </source>
</evidence>
<evidence type="ECO:0000256" key="11">
    <source>
        <dbReference type="ARBA" id="ARBA00023264"/>
    </source>
</evidence>
<dbReference type="Gene3D" id="1.20.120.1630">
    <property type="match status" value="1"/>
</dbReference>
<dbReference type="Proteomes" id="UP000054007">
    <property type="component" value="Unassembled WGS sequence"/>
</dbReference>
<evidence type="ECO:0000256" key="3">
    <source>
        <dbReference type="ARBA" id="ARBA00022603"/>
    </source>
</evidence>
<keyword evidence="15" id="KW-1185">Reference proteome</keyword>
<evidence type="ECO:0000256" key="8">
    <source>
        <dbReference type="ARBA" id="ARBA00023098"/>
    </source>
</evidence>
<feature type="transmembrane region" description="Helical" evidence="12">
    <location>
        <begin position="69"/>
        <end position="90"/>
    </location>
</feature>
<feature type="chain" id="PRO_5002316583" evidence="13">
    <location>
        <begin position="26"/>
        <end position="253"/>
    </location>
</feature>
<evidence type="ECO:0000313" key="14">
    <source>
        <dbReference type="EMBL" id="KIY62348.1"/>
    </source>
</evidence>
<evidence type="ECO:0000256" key="2">
    <source>
        <dbReference type="ARBA" id="ARBA00022516"/>
    </source>
</evidence>
<keyword evidence="3" id="KW-0489">Methyltransferase</keyword>
<feature type="transmembrane region" description="Helical" evidence="12">
    <location>
        <begin position="111"/>
        <end position="133"/>
    </location>
</feature>
<feature type="transmembrane region" description="Helical" evidence="12">
    <location>
        <begin position="198"/>
        <end position="220"/>
    </location>
</feature>
<keyword evidence="13" id="KW-0732">Signal</keyword>
<dbReference type="AlphaFoldDB" id="A0A0D7AVD7"/>
<keyword evidence="2" id="KW-0444">Lipid biosynthesis</keyword>
<evidence type="ECO:0000256" key="12">
    <source>
        <dbReference type="SAM" id="Phobius"/>
    </source>
</evidence>
<evidence type="ECO:0000256" key="10">
    <source>
        <dbReference type="ARBA" id="ARBA00023209"/>
    </source>
</evidence>
<feature type="signal peptide" evidence="13">
    <location>
        <begin position="1"/>
        <end position="25"/>
    </location>
</feature>
<keyword evidence="6" id="KW-0256">Endoplasmic reticulum</keyword>
<evidence type="ECO:0000256" key="1">
    <source>
        <dbReference type="ARBA" id="ARBA00004127"/>
    </source>
</evidence>
<keyword evidence="5 12" id="KW-0812">Transmembrane</keyword>
<dbReference type="OrthoDB" id="422086at2759"/>
<dbReference type="GO" id="GO:0005789">
    <property type="term" value="C:endoplasmic reticulum membrane"/>
    <property type="evidence" value="ECO:0007669"/>
    <property type="project" value="UniProtKB-SubCell"/>
</dbReference>
<dbReference type="GO" id="GO:0004671">
    <property type="term" value="F:protein C-terminal S-isoprenylcysteine carboxyl O-methyltransferase activity"/>
    <property type="evidence" value="ECO:0007669"/>
    <property type="project" value="UniProtKB-EC"/>
</dbReference>
<evidence type="ECO:0000256" key="5">
    <source>
        <dbReference type="ARBA" id="ARBA00022692"/>
    </source>
</evidence>
<dbReference type="Pfam" id="PF04191">
    <property type="entry name" value="PEMT"/>
    <property type="match status" value="1"/>
</dbReference>
<gene>
    <name evidence="14" type="ORF">CYLTODRAFT_383743</name>
</gene>
<reference evidence="14 15" key="1">
    <citation type="journal article" date="2015" name="Fungal Genet. Biol.">
        <title>Evolution of novel wood decay mechanisms in Agaricales revealed by the genome sequences of Fistulina hepatica and Cylindrobasidium torrendii.</title>
        <authorList>
            <person name="Floudas D."/>
            <person name="Held B.W."/>
            <person name="Riley R."/>
            <person name="Nagy L.G."/>
            <person name="Koehler G."/>
            <person name="Ransdell A.S."/>
            <person name="Younus H."/>
            <person name="Chow J."/>
            <person name="Chiniquy J."/>
            <person name="Lipzen A."/>
            <person name="Tritt A."/>
            <person name="Sun H."/>
            <person name="Haridas S."/>
            <person name="LaButti K."/>
            <person name="Ohm R.A."/>
            <person name="Kues U."/>
            <person name="Blanchette R.A."/>
            <person name="Grigoriev I.V."/>
            <person name="Minto R.E."/>
            <person name="Hibbett D.S."/>
        </authorList>
    </citation>
    <scope>NUCLEOTIDE SEQUENCE [LARGE SCALE GENOMIC DNA]</scope>
    <source>
        <strain evidence="14 15">FP15055 ss-10</strain>
    </source>
</reference>
<proteinExistence type="predicted"/>
<keyword evidence="3" id="KW-0808">Transferase</keyword>